<organism evidence="1 2">
    <name type="scientific">Gossypium schwendimanii</name>
    <name type="common">Cotton</name>
    <dbReference type="NCBI Taxonomy" id="34291"/>
    <lineage>
        <taxon>Eukaryota</taxon>
        <taxon>Viridiplantae</taxon>
        <taxon>Streptophyta</taxon>
        <taxon>Embryophyta</taxon>
        <taxon>Tracheophyta</taxon>
        <taxon>Spermatophyta</taxon>
        <taxon>Magnoliopsida</taxon>
        <taxon>eudicotyledons</taxon>
        <taxon>Gunneridae</taxon>
        <taxon>Pentapetalae</taxon>
        <taxon>rosids</taxon>
        <taxon>malvids</taxon>
        <taxon>Malvales</taxon>
        <taxon>Malvaceae</taxon>
        <taxon>Malvoideae</taxon>
        <taxon>Gossypium</taxon>
    </lineage>
</organism>
<name>A0A7J9MW56_GOSSC</name>
<evidence type="ECO:0000313" key="1">
    <source>
        <dbReference type="EMBL" id="MBA0875006.1"/>
    </source>
</evidence>
<dbReference type="EMBL" id="JABFAF010000013">
    <property type="protein sequence ID" value="MBA0875006.1"/>
    <property type="molecule type" value="Genomic_DNA"/>
</dbReference>
<evidence type="ECO:0000313" key="2">
    <source>
        <dbReference type="Proteomes" id="UP000593576"/>
    </source>
</evidence>
<reference evidence="1 2" key="1">
    <citation type="journal article" date="2019" name="Genome Biol. Evol.">
        <title>Insights into the evolution of the New World diploid cottons (Gossypium, subgenus Houzingenia) based on genome sequencing.</title>
        <authorList>
            <person name="Grover C.E."/>
            <person name="Arick M.A. 2nd"/>
            <person name="Thrash A."/>
            <person name="Conover J.L."/>
            <person name="Sanders W.S."/>
            <person name="Peterson D.G."/>
            <person name="Frelichowski J.E."/>
            <person name="Scheffler J.A."/>
            <person name="Scheffler B.E."/>
            <person name="Wendel J.F."/>
        </authorList>
    </citation>
    <scope>NUCLEOTIDE SEQUENCE [LARGE SCALE GENOMIC DNA]</scope>
    <source>
        <strain evidence="1">1</strain>
        <tissue evidence="1">Leaf</tissue>
    </source>
</reference>
<protein>
    <submittedName>
        <fullName evidence="1">Uncharacterized protein</fullName>
    </submittedName>
</protein>
<proteinExistence type="predicted"/>
<gene>
    <name evidence="1" type="ORF">Goshw_025074</name>
</gene>
<comment type="caution">
    <text evidence="1">The sequence shown here is derived from an EMBL/GenBank/DDBJ whole genome shotgun (WGS) entry which is preliminary data.</text>
</comment>
<accession>A0A7J9MW56</accession>
<dbReference type="AlphaFoldDB" id="A0A7J9MW56"/>
<feature type="non-terminal residue" evidence="1">
    <location>
        <position position="24"/>
    </location>
</feature>
<dbReference type="Proteomes" id="UP000593576">
    <property type="component" value="Unassembled WGS sequence"/>
</dbReference>
<keyword evidence="2" id="KW-1185">Reference proteome</keyword>
<sequence>MATDEEHLANANSKTLYVIFCDVN</sequence>